<protein>
    <submittedName>
        <fullName evidence="1">Uncharacterized protein</fullName>
    </submittedName>
</protein>
<organism evidence="1 2">
    <name type="scientific">Nephila pilipes</name>
    <name type="common">Giant wood spider</name>
    <name type="synonym">Nephila maculata</name>
    <dbReference type="NCBI Taxonomy" id="299642"/>
    <lineage>
        <taxon>Eukaryota</taxon>
        <taxon>Metazoa</taxon>
        <taxon>Ecdysozoa</taxon>
        <taxon>Arthropoda</taxon>
        <taxon>Chelicerata</taxon>
        <taxon>Arachnida</taxon>
        <taxon>Araneae</taxon>
        <taxon>Araneomorphae</taxon>
        <taxon>Entelegynae</taxon>
        <taxon>Araneoidea</taxon>
        <taxon>Nephilidae</taxon>
        <taxon>Nephila</taxon>
    </lineage>
</organism>
<dbReference type="EMBL" id="BMAW01075134">
    <property type="protein sequence ID" value="GFT95191.1"/>
    <property type="molecule type" value="Genomic_DNA"/>
</dbReference>
<sequence length="106" mass="12044">MGVYPESVDKCTQCVAPARGIVFVLDGENGPEGYRLNSIRRECRLIGRVVYSGAARAVRTKFNFGEFNTRFKEEFKPSLEGFFNEMDLILDFECLELKKKLSGSLH</sequence>
<gene>
    <name evidence="1" type="ORF">NPIL_543111</name>
</gene>
<comment type="caution">
    <text evidence="1">The sequence shown here is derived from an EMBL/GenBank/DDBJ whole genome shotgun (WGS) entry which is preliminary data.</text>
</comment>
<accession>A0A8X6U9J9</accession>
<keyword evidence="2" id="KW-1185">Reference proteome</keyword>
<proteinExistence type="predicted"/>
<evidence type="ECO:0000313" key="1">
    <source>
        <dbReference type="EMBL" id="GFT95191.1"/>
    </source>
</evidence>
<dbReference type="Proteomes" id="UP000887013">
    <property type="component" value="Unassembled WGS sequence"/>
</dbReference>
<name>A0A8X6U9J9_NEPPI</name>
<dbReference type="AlphaFoldDB" id="A0A8X6U9J9"/>
<reference evidence="1" key="1">
    <citation type="submission" date="2020-08" db="EMBL/GenBank/DDBJ databases">
        <title>Multicomponent nature underlies the extraordinary mechanical properties of spider dragline silk.</title>
        <authorList>
            <person name="Kono N."/>
            <person name="Nakamura H."/>
            <person name="Mori M."/>
            <person name="Yoshida Y."/>
            <person name="Ohtoshi R."/>
            <person name="Malay A.D."/>
            <person name="Moran D.A.P."/>
            <person name="Tomita M."/>
            <person name="Numata K."/>
            <person name="Arakawa K."/>
        </authorList>
    </citation>
    <scope>NUCLEOTIDE SEQUENCE</scope>
</reference>
<evidence type="ECO:0000313" key="2">
    <source>
        <dbReference type="Proteomes" id="UP000887013"/>
    </source>
</evidence>